<dbReference type="Gene3D" id="3.20.20.70">
    <property type="entry name" value="Aldolase class I"/>
    <property type="match status" value="1"/>
</dbReference>
<comment type="pathway">
    <text evidence="1">Carbohydrate acid metabolism.</text>
</comment>
<dbReference type="Proteomes" id="UP000366872">
    <property type="component" value="Unassembled WGS sequence"/>
</dbReference>
<protein>
    <submittedName>
        <fullName evidence="6">KHG/KDPG aldolase</fullName>
    </submittedName>
</protein>
<evidence type="ECO:0000256" key="1">
    <source>
        <dbReference type="ARBA" id="ARBA00004761"/>
    </source>
</evidence>
<dbReference type="PROSITE" id="PS00160">
    <property type="entry name" value="ALDOLASE_KDPG_KHG_2"/>
    <property type="match status" value="1"/>
</dbReference>
<comment type="subunit">
    <text evidence="3">Homotrimer.</text>
</comment>
<dbReference type="InterPro" id="IPR031338">
    <property type="entry name" value="KDPG/KHG_AS_2"/>
</dbReference>
<evidence type="ECO:0000256" key="2">
    <source>
        <dbReference type="ARBA" id="ARBA00006906"/>
    </source>
</evidence>
<name>A0A6C2UAP6_PONDE</name>
<evidence type="ECO:0000256" key="5">
    <source>
        <dbReference type="ARBA" id="ARBA00023277"/>
    </source>
</evidence>
<sequence>MSPVLQMEKKMLNELLKRPVIPVIVIDDANDAVPLAEALLAGGMDVIEVTCRTAAAPQALANIKKALPEMLLGAGTVVTEDQAKMCIDTGVSFGLAPGLNPDTVKFFQANDTLFIPGVMTPSEIEQGLSLGCKMLKFFPAGAAGGVNMLKNLAAPYGPLGVKFCPTGGVNLDNMLEWLSMPIVSAIGGSWLATKQQIADKDWGTITQQVKEALAKASEA</sequence>
<dbReference type="PANTHER" id="PTHR30246:SF1">
    <property type="entry name" value="2-DEHYDRO-3-DEOXY-6-PHOSPHOGALACTONATE ALDOLASE-RELATED"/>
    <property type="match status" value="1"/>
</dbReference>
<comment type="similarity">
    <text evidence="2">Belongs to the KHG/KDPG aldolase family.</text>
</comment>
<dbReference type="CDD" id="cd00452">
    <property type="entry name" value="KDPG_aldolase"/>
    <property type="match status" value="1"/>
</dbReference>
<dbReference type="InterPro" id="IPR013785">
    <property type="entry name" value="Aldolase_TIM"/>
</dbReference>
<organism evidence="6 7">
    <name type="scientific">Pontiella desulfatans</name>
    <dbReference type="NCBI Taxonomy" id="2750659"/>
    <lineage>
        <taxon>Bacteria</taxon>
        <taxon>Pseudomonadati</taxon>
        <taxon>Kiritimatiellota</taxon>
        <taxon>Kiritimatiellia</taxon>
        <taxon>Kiritimatiellales</taxon>
        <taxon>Pontiellaceae</taxon>
        <taxon>Pontiella</taxon>
    </lineage>
</organism>
<dbReference type="AlphaFoldDB" id="A0A6C2UAP6"/>
<dbReference type="InterPro" id="IPR000887">
    <property type="entry name" value="Aldlse_KDPG_KHG"/>
</dbReference>
<gene>
    <name evidence="6" type="primary">eda_3</name>
    <name evidence="6" type="ORF">PDESU_05182</name>
</gene>
<accession>A0A6C2UAP6</accession>
<dbReference type="GO" id="GO:0016829">
    <property type="term" value="F:lyase activity"/>
    <property type="evidence" value="ECO:0007669"/>
    <property type="project" value="UniProtKB-KW"/>
</dbReference>
<dbReference type="PANTHER" id="PTHR30246">
    <property type="entry name" value="2-KETO-3-DEOXY-6-PHOSPHOGLUCONATE ALDOLASE"/>
    <property type="match status" value="1"/>
</dbReference>
<keyword evidence="4" id="KW-0456">Lyase</keyword>
<evidence type="ECO:0000313" key="6">
    <source>
        <dbReference type="EMBL" id="VGO16591.1"/>
    </source>
</evidence>
<dbReference type="SUPFAM" id="SSF51569">
    <property type="entry name" value="Aldolase"/>
    <property type="match status" value="1"/>
</dbReference>
<evidence type="ECO:0000256" key="3">
    <source>
        <dbReference type="ARBA" id="ARBA00011233"/>
    </source>
</evidence>
<evidence type="ECO:0000256" key="4">
    <source>
        <dbReference type="ARBA" id="ARBA00023239"/>
    </source>
</evidence>
<dbReference type="EMBL" id="CAAHFG010000003">
    <property type="protein sequence ID" value="VGO16591.1"/>
    <property type="molecule type" value="Genomic_DNA"/>
</dbReference>
<dbReference type="NCBIfam" id="TIGR01182">
    <property type="entry name" value="eda"/>
    <property type="match status" value="1"/>
</dbReference>
<keyword evidence="7" id="KW-1185">Reference proteome</keyword>
<evidence type="ECO:0000313" key="7">
    <source>
        <dbReference type="Proteomes" id="UP000366872"/>
    </source>
</evidence>
<reference evidence="6 7" key="1">
    <citation type="submission" date="2019-04" db="EMBL/GenBank/DDBJ databases">
        <authorList>
            <person name="Van Vliet M D."/>
        </authorList>
    </citation>
    <scope>NUCLEOTIDE SEQUENCE [LARGE SCALE GENOMIC DNA]</scope>
    <source>
        <strain evidence="6 7">F1</strain>
    </source>
</reference>
<dbReference type="Pfam" id="PF01081">
    <property type="entry name" value="Aldolase"/>
    <property type="match status" value="1"/>
</dbReference>
<proteinExistence type="inferred from homology"/>
<keyword evidence="5" id="KW-0119">Carbohydrate metabolism</keyword>